<comment type="caution">
    <text evidence="1">The sequence shown here is derived from an EMBL/GenBank/DDBJ whole genome shotgun (WGS) entry which is preliminary data.</text>
</comment>
<reference evidence="1" key="2">
    <citation type="submission" date="2020-03" db="EMBL/GenBank/DDBJ databases">
        <title>The second near-complete assembly of the hexaploid bread wheat (Triticum aestivum) genome.</title>
        <authorList>
            <person name="Zimin A.V."/>
            <person name="Puiu D."/>
            <person name="Shumante A."/>
            <person name="Alonge M."/>
            <person name="Salzberg S.L."/>
        </authorList>
    </citation>
    <scope>NUCLEOTIDE SEQUENCE</scope>
    <source>
        <tissue evidence="1">Leaf</tissue>
    </source>
</reference>
<dbReference type="Proteomes" id="UP000815260">
    <property type="component" value="Chromosome 5B"/>
</dbReference>
<dbReference type="EMBL" id="CM022224">
    <property type="protein sequence ID" value="KAF7068240.1"/>
    <property type="molecule type" value="Genomic_DNA"/>
</dbReference>
<reference evidence="1" key="1">
    <citation type="journal article" date="2017" name="Gigascience">
        <title>The first near-complete assembly of the hexaploid bread wheat genome, Triticum aestivum.</title>
        <authorList>
            <person name="Zimin A.V."/>
            <person name="Puiu D."/>
            <person name="Hall R."/>
            <person name="Kingan S."/>
            <person name="Clavijo B.J."/>
            <person name="Salzberg S.L."/>
        </authorList>
    </citation>
    <scope>NUCLEOTIDE SEQUENCE</scope>
    <source>
        <tissue evidence="1">Leaf</tissue>
    </source>
</reference>
<name>A0A9R1KVU2_WHEAT</name>
<feature type="non-terminal residue" evidence="1">
    <location>
        <position position="1"/>
    </location>
</feature>
<accession>A0A9R1KVU2</accession>
<feature type="non-terminal residue" evidence="1">
    <location>
        <position position="15"/>
    </location>
</feature>
<sequence>TNLWLLALAYRHLIM</sequence>
<organism evidence="1">
    <name type="scientific">Triticum aestivum</name>
    <name type="common">Wheat</name>
    <dbReference type="NCBI Taxonomy" id="4565"/>
    <lineage>
        <taxon>Eukaryota</taxon>
        <taxon>Viridiplantae</taxon>
        <taxon>Streptophyta</taxon>
        <taxon>Embryophyta</taxon>
        <taxon>Tracheophyta</taxon>
        <taxon>Spermatophyta</taxon>
        <taxon>Magnoliopsida</taxon>
        <taxon>Liliopsida</taxon>
        <taxon>Poales</taxon>
        <taxon>Poaceae</taxon>
        <taxon>BOP clade</taxon>
        <taxon>Pooideae</taxon>
        <taxon>Triticodae</taxon>
        <taxon>Triticeae</taxon>
        <taxon>Triticinae</taxon>
        <taxon>Triticum</taxon>
    </lineage>
</organism>
<protein>
    <submittedName>
        <fullName evidence="1">Uncharacterized protein</fullName>
    </submittedName>
</protein>
<evidence type="ECO:0000313" key="1">
    <source>
        <dbReference type="EMBL" id="KAF7068240.1"/>
    </source>
</evidence>
<gene>
    <name evidence="1" type="ORF">CFC21_074016</name>
</gene>
<proteinExistence type="predicted"/>